<keyword evidence="8" id="KW-1185">Reference proteome</keyword>
<proteinExistence type="predicted"/>
<organism evidence="7 8">
    <name type="scientific">Leptospira fluminis</name>
    <dbReference type="NCBI Taxonomy" id="2484979"/>
    <lineage>
        <taxon>Bacteria</taxon>
        <taxon>Pseudomonadati</taxon>
        <taxon>Spirochaetota</taxon>
        <taxon>Spirochaetia</taxon>
        <taxon>Leptospirales</taxon>
        <taxon>Leptospiraceae</taxon>
        <taxon>Leptospira</taxon>
    </lineage>
</organism>
<evidence type="ECO:0000256" key="4">
    <source>
        <dbReference type="ARBA" id="ARBA00023136"/>
    </source>
</evidence>
<gene>
    <name evidence="7" type="ORF">EHO61_05245</name>
</gene>
<evidence type="ECO:0000256" key="2">
    <source>
        <dbReference type="ARBA" id="ARBA00022692"/>
    </source>
</evidence>
<name>A0A4R9GRG3_9LEPT</name>
<protein>
    <submittedName>
        <fullName evidence="7">NINE protein</fullName>
    </submittedName>
</protein>
<evidence type="ECO:0000313" key="7">
    <source>
        <dbReference type="EMBL" id="TGK20291.1"/>
    </source>
</evidence>
<evidence type="ECO:0000313" key="8">
    <source>
        <dbReference type="Proteomes" id="UP000297855"/>
    </source>
</evidence>
<comment type="subcellular location">
    <subcellularLocation>
        <location evidence="1">Membrane</location>
        <topology evidence="1">Multi-pass membrane protein</topology>
    </subcellularLocation>
</comment>
<evidence type="ECO:0000256" key="1">
    <source>
        <dbReference type="ARBA" id="ARBA00004141"/>
    </source>
</evidence>
<comment type="caution">
    <text evidence="7">The sequence shown here is derived from an EMBL/GenBank/DDBJ whole genome shotgun (WGS) entry which is preliminary data.</text>
</comment>
<dbReference type="Pfam" id="PF05154">
    <property type="entry name" value="TM2"/>
    <property type="match status" value="1"/>
</dbReference>
<keyword evidence="3 5" id="KW-1133">Transmembrane helix</keyword>
<dbReference type="InterPro" id="IPR050932">
    <property type="entry name" value="TM2D1-3-like"/>
</dbReference>
<evidence type="ECO:0000256" key="5">
    <source>
        <dbReference type="SAM" id="Phobius"/>
    </source>
</evidence>
<dbReference type="OrthoDB" id="8215804at2"/>
<dbReference type="Proteomes" id="UP000297855">
    <property type="component" value="Unassembled WGS sequence"/>
</dbReference>
<feature type="transmembrane region" description="Helical" evidence="5">
    <location>
        <begin position="7"/>
        <end position="26"/>
    </location>
</feature>
<dbReference type="AlphaFoldDB" id="A0A4R9GRG3"/>
<feature type="transmembrane region" description="Helical" evidence="5">
    <location>
        <begin position="32"/>
        <end position="53"/>
    </location>
</feature>
<keyword evidence="2 5" id="KW-0812">Transmembrane</keyword>
<evidence type="ECO:0000256" key="3">
    <source>
        <dbReference type="ARBA" id="ARBA00022989"/>
    </source>
</evidence>
<evidence type="ECO:0000259" key="6">
    <source>
        <dbReference type="Pfam" id="PF05154"/>
    </source>
</evidence>
<reference evidence="7" key="1">
    <citation type="journal article" date="2019" name="PLoS Negl. Trop. Dis.">
        <title>Revisiting the worldwide diversity of Leptospira species in the environment.</title>
        <authorList>
            <person name="Vincent A.T."/>
            <person name="Schiettekatte O."/>
            <person name="Bourhy P."/>
            <person name="Veyrier F.J."/>
            <person name="Picardeau M."/>
        </authorList>
    </citation>
    <scope>NUCLEOTIDE SEQUENCE [LARGE SCALE GENOMIC DNA]</scope>
    <source>
        <strain evidence="7">SCS5</strain>
    </source>
</reference>
<accession>A0A4R9GRG3</accession>
<feature type="domain" description="TM2" evidence="6">
    <location>
        <begin position="2"/>
        <end position="51"/>
    </location>
</feature>
<dbReference type="RefSeq" id="WP_135812597.1">
    <property type="nucleotide sequence ID" value="NZ_RQEV01000005.1"/>
</dbReference>
<dbReference type="PANTHER" id="PTHR21016:SF25">
    <property type="entry name" value="TM2 DOMAIN-CONTAINING PROTEIN DDB_G0277895-RELATED"/>
    <property type="match status" value="1"/>
</dbReference>
<keyword evidence="4 5" id="KW-0472">Membrane</keyword>
<dbReference type="GO" id="GO:0016020">
    <property type="term" value="C:membrane"/>
    <property type="evidence" value="ECO:0007669"/>
    <property type="project" value="UniProtKB-SubCell"/>
</dbReference>
<dbReference type="InterPro" id="IPR007829">
    <property type="entry name" value="TM2"/>
</dbReference>
<dbReference type="PANTHER" id="PTHR21016">
    <property type="entry name" value="BETA-AMYLOID BINDING PROTEIN-RELATED"/>
    <property type="match status" value="1"/>
</dbReference>
<sequence>MKSKGTAYVFWILGLFGILGLHRFYLGKIGTGLIWLFTGGVFSIGALIDLFTLGGQVDAYNTKAELKQIRTATLANAKSE</sequence>
<dbReference type="EMBL" id="RQEV01000005">
    <property type="protein sequence ID" value="TGK20291.1"/>
    <property type="molecule type" value="Genomic_DNA"/>
</dbReference>